<dbReference type="SMART" id="SM00710">
    <property type="entry name" value="PbH1"/>
    <property type="match status" value="5"/>
</dbReference>
<dbReference type="OrthoDB" id="606446at2"/>
<protein>
    <recommendedName>
        <fullName evidence="3">Pectate lyase superfamily protein domain-containing protein</fullName>
    </recommendedName>
</protein>
<keyword evidence="2" id="KW-1185">Reference proteome</keyword>
<evidence type="ECO:0000313" key="1">
    <source>
        <dbReference type="EMBL" id="TPD70580.1"/>
    </source>
</evidence>
<organism evidence="1 2">
    <name type="scientific">Flavobacterium microcysteis</name>
    <dbReference type="NCBI Taxonomy" id="2596891"/>
    <lineage>
        <taxon>Bacteria</taxon>
        <taxon>Pseudomonadati</taxon>
        <taxon>Bacteroidota</taxon>
        <taxon>Flavobacteriia</taxon>
        <taxon>Flavobacteriales</taxon>
        <taxon>Flavobacteriaceae</taxon>
        <taxon>Flavobacterium</taxon>
    </lineage>
</organism>
<reference evidence="1 2" key="2">
    <citation type="submission" date="2019-06" db="EMBL/GenBank/DDBJ databases">
        <authorList>
            <person name="Seo Y."/>
        </authorList>
    </citation>
    <scope>NUCLEOTIDE SEQUENCE [LARGE SCALE GENOMIC DNA]</scope>
    <source>
        <strain evidence="1 2">MaA-Y11</strain>
    </source>
</reference>
<dbReference type="InterPro" id="IPR011050">
    <property type="entry name" value="Pectin_lyase_fold/virulence"/>
</dbReference>
<dbReference type="InterPro" id="IPR006626">
    <property type="entry name" value="PbH1"/>
</dbReference>
<accession>A0A501QCB6</accession>
<dbReference type="InterPro" id="IPR012334">
    <property type="entry name" value="Pectin_lyas_fold"/>
</dbReference>
<proteinExistence type="predicted"/>
<dbReference type="EMBL" id="VFJE01000052">
    <property type="protein sequence ID" value="TPD70580.1"/>
    <property type="molecule type" value="Genomic_DNA"/>
</dbReference>
<evidence type="ECO:0008006" key="3">
    <source>
        <dbReference type="Google" id="ProtNLM"/>
    </source>
</evidence>
<dbReference type="Proteomes" id="UP000319175">
    <property type="component" value="Unassembled WGS sequence"/>
</dbReference>
<dbReference type="Gene3D" id="2.160.20.10">
    <property type="entry name" value="Single-stranded right-handed beta-helix, Pectin lyase-like"/>
    <property type="match status" value="1"/>
</dbReference>
<gene>
    <name evidence="1" type="ORF">FJA49_06480</name>
</gene>
<dbReference type="SUPFAM" id="SSF51126">
    <property type="entry name" value="Pectin lyase-like"/>
    <property type="match status" value="1"/>
</dbReference>
<sequence length="574" mass="63018">MIETLNTIKDLKIHDIFQPGNIYDNTVVYVKGYYNEGDGGEGIFIYKTSGKGSAPQDTVQTPNDGTIIKSSVATSPANGRWFRQYSGHLNILFFGVIKDEYPANTPVGFSNSDKIQAAINYVNENFWYNKRSGEMTLLFPNGTYFIDKPIELKSGIKLLGGKGSMFVVLETAPHYDYIFKLAVGPIVNTEMENFVFDLKDVVGTGGIHLKGIKDPKEGGAWTCSFKNIRMNNCKGHGIHLEGGETIPPGSITDYFLPNQYINFENVWITRKHVDYNCLKITGQLNTSTFINCIFEAPYVYNDTDPGLDGVNVLIESKTDYVNPCEFSFINCATGGHVRYGYKIKNVQNITFDTCWFEDIDISIDITNSSGINISNCRFANAAGQGSRPISFVPPGTGRCISVLDSSVTVENNYVTVSEKDNPSAHNERFITGIGNNNVINAKNNSFQDIRLSETIGIVQNVSIENILVATGSTTGIVTSGKKLVFVKVPVGSTNNIINRINSTIIAGETIFIRADQGSVTFNEMSTVNEMTGKNFVLNGRSTLTLSNGQAATFIKLDGINGNEKCCYQLVSISN</sequence>
<evidence type="ECO:0000313" key="2">
    <source>
        <dbReference type="Proteomes" id="UP000319175"/>
    </source>
</evidence>
<name>A0A501QCB6_9FLAO</name>
<dbReference type="AlphaFoldDB" id="A0A501QCB6"/>
<reference evidence="1 2" key="1">
    <citation type="submission" date="2019-06" db="EMBL/GenBank/DDBJ databases">
        <title>Flavobacterium sp. MaA-Y11 from geoumgang.</title>
        <authorList>
            <person name="Jeong S."/>
        </authorList>
    </citation>
    <scope>NUCLEOTIDE SEQUENCE [LARGE SCALE GENOMIC DNA]</scope>
    <source>
        <strain evidence="1 2">MaA-Y11</strain>
    </source>
</reference>
<dbReference type="RefSeq" id="WP_140000057.1">
    <property type="nucleotide sequence ID" value="NZ_VFJE01000052.1"/>
</dbReference>
<comment type="caution">
    <text evidence="1">The sequence shown here is derived from an EMBL/GenBank/DDBJ whole genome shotgun (WGS) entry which is preliminary data.</text>
</comment>